<sequence length="532" mass="58638">MARPAGPVAPPPPVFLSSSSRVASRPPDPSPARPEASRRALNPSLIASAGSAGGGPTGDALVDCCKIPPSSPVRRPVPSRPAVPILSTIPTGHGRTGHGDGSATATTRRLHGSTISSATATARRLQCSTIPTATAHCSSLNRRHRAATPPQMSETESHSMAHLEADLGFEGDGSGTGTGIGSGPTNSTHSVKKQMNKRSKIWQHFTYALDDPNFKSELAKMGSDKFPAERGAPTHGDWVYIREFKKFLKYFYDLTNKVSGTKYITSNPFFEEIAAISYLLGEWSEHVICGDDEIFKSMAIKMKDKYEKYWGDPEKMNKYIFIAAILDPRTKESHFFKDLLEDTYGSTKGNAILTATHTEFVSLFVEYKQLYGAPSTEFVSQSEITQNAPENSLMRERYNKRMRLNNVDGANSKTELDKYLSEDPEEQSPEFDVLCWWKCNSARFPVLSKLARDILAIPISTVASESAFSTSGRILDDFRSSLTPMTLQALICTQDWLRRKRINIEADLAELTKLEEDFGGLQVDDDEIIPLD</sequence>
<dbReference type="Proteomes" id="UP001231189">
    <property type="component" value="Unassembled WGS sequence"/>
</dbReference>
<proteinExistence type="predicted"/>
<dbReference type="InterPro" id="IPR012337">
    <property type="entry name" value="RNaseH-like_sf"/>
</dbReference>
<name>A0AAD8WDD4_LOLMU</name>
<dbReference type="Pfam" id="PF14372">
    <property type="entry name" value="hAT-like_RNase-H"/>
    <property type="match status" value="1"/>
</dbReference>
<feature type="region of interest" description="Disordered" evidence="1">
    <location>
        <begin position="1"/>
        <end position="54"/>
    </location>
</feature>
<organism evidence="4 5">
    <name type="scientific">Lolium multiflorum</name>
    <name type="common">Italian ryegrass</name>
    <name type="synonym">Lolium perenne subsp. multiflorum</name>
    <dbReference type="NCBI Taxonomy" id="4521"/>
    <lineage>
        <taxon>Eukaryota</taxon>
        <taxon>Viridiplantae</taxon>
        <taxon>Streptophyta</taxon>
        <taxon>Embryophyta</taxon>
        <taxon>Tracheophyta</taxon>
        <taxon>Spermatophyta</taxon>
        <taxon>Magnoliopsida</taxon>
        <taxon>Liliopsida</taxon>
        <taxon>Poales</taxon>
        <taxon>Poaceae</taxon>
        <taxon>BOP clade</taxon>
        <taxon>Pooideae</taxon>
        <taxon>Poodae</taxon>
        <taxon>Poeae</taxon>
        <taxon>Poeae Chloroplast Group 2 (Poeae type)</taxon>
        <taxon>Loliodinae</taxon>
        <taxon>Loliinae</taxon>
        <taxon>Lolium</taxon>
    </lineage>
</organism>
<protein>
    <recommendedName>
        <fullName evidence="6">Transposase</fullName>
    </recommendedName>
</protein>
<feature type="domain" description="HAT C-terminal dimerisation" evidence="2">
    <location>
        <begin position="415"/>
        <end position="497"/>
    </location>
</feature>
<dbReference type="InterPro" id="IPR025525">
    <property type="entry name" value="hAT-like_transposase_RNase-H"/>
</dbReference>
<dbReference type="GO" id="GO:0046983">
    <property type="term" value="F:protein dimerization activity"/>
    <property type="evidence" value="ECO:0007669"/>
    <property type="project" value="InterPro"/>
</dbReference>
<reference evidence="4" key="1">
    <citation type="submission" date="2023-07" db="EMBL/GenBank/DDBJ databases">
        <title>A chromosome-level genome assembly of Lolium multiflorum.</title>
        <authorList>
            <person name="Chen Y."/>
            <person name="Copetti D."/>
            <person name="Kolliker R."/>
            <person name="Studer B."/>
        </authorList>
    </citation>
    <scope>NUCLEOTIDE SEQUENCE</scope>
    <source>
        <strain evidence="4">02402/16</strain>
        <tissue evidence="4">Leaf</tissue>
    </source>
</reference>
<dbReference type="Pfam" id="PF05699">
    <property type="entry name" value="Dimer_Tnp_hAT"/>
    <property type="match status" value="1"/>
</dbReference>
<dbReference type="InterPro" id="IPR008906">
    <property type="entry name" value="HATC_C_dom"/>
</dbReference>
<feature type="compositionally biased region" description="Low complexity" evidence="1">
    <location>
        <begin position="72"/>
        <end position="84"/>
    </location>
</feature>
<comment type="caution">
    <text evidence="4">The sequence shown here is derived from an EMBL/GenBank/DDBJ whole genome shotgun (WGS) entry which is preliminary data.</text>
</comment>
<gene>
    <name evidence="4" type="ORF">QYE76_069305</name>
</gene>
<evidence type="ECO:0000256" key="1">
    <source>
        <dbReference type="SAM" id="MobiDB-lite"/>
    </source>
</evidence>
<feature type="region of interest" description="Disordered" evidence="1">
    <location>
        <begin position="67"/>
        <end position="106"/>
    </location>
</feature>
<feature type="domain" description="hAT-like transposase RNase-H fold" evidence="3">
    <location>
        <begin position="259"/>
        <end position="367"/>
    </location>
</feature>
<dbReference type="EMBL" id="JAUUTY010000004">
    <property type="protein sequence ID" value="KAK1651500.1"/>
    <property type="molecule type" value="Genomic_DNA"/>
</dbReference>
<evidence type="ECO:0000259" key="2">
    <source>
        <dbReference type="Pfam" id="PF05699"/>
    </source>
</evidence>
<evidence type="ECO:0000313" key="4">
    <source>
        <dbReference type="EMBL" id="KAK1651500.1"/>
    </source>
</evidence>
<evidence type="ECO:0008006" key="6">
    <source>
        <dbReference type="Google" id="ProtNLM"/>
    </source>
</evidence>
<evidence type="ECO:0000259" key="3">
    <source>
        <dbReference type="Pfam" id="PF14372"/>
    </source>
</evidence>
<keyword evidence="5" id="KW-1185">Reference proteome</keyword>
<dbReference type="PANTHER" id="PTHR23272">
    <property type="entry name" value="BED FINGER-RELATED"/>
    <property type="match status" value="1"/>
</dbReference>
<dbReference type="AlphaFoldDB" id="A0AAD8WDD4"/>
<feature type="compositionally biased region" description="Gly residues" evidence="1">
    <location>
        <begin position="171"/>
        <end position="182"/>
    </location>
</feature>
<dbReference type="SUPFAM" id="SSF53098">
    <property type="entry name" value="Ribonuclease H-like"/>
    <property type="match status" value="1"/>
</dbReference>
<dbReference type="GO" id="GO:0003677">
    <property type="term" value="F:DNA binding"/>
    <property type="evidence" value="ECO:0007669"/>
    <property type="project" value="InterPro"/>
</dbReference>
<evidence type="ECO:0000313" key="5">
    <source>
        <dbReference type="Proteomes" id="UP001231189"/>
    </source>
</evidence>
<feature type="region of interest" description="Disordered" evidence="1">
    <location>
        <begin position="171"/>
        <end position="192"/>
    </location>
</feature>
<accession>A0AAD8WDD4</accession>
<dbReference type="PANTHER" id="PTHR23272:SF161">
    <property type="entry name" value="ZINC FINGER BED DOMAIN-CONTAINING PROTEIN RICESLEEPER 1-LIKE"/>
    <property type="match status" value="1"/>
</dbReference>